<accession>A0A6G4U678</accession>
<evidence type="ECO:0000313" key="2">
    <source>
        <dbReference type="EMBL" id="NGN67745.1"/>
    </source>
</evidence>
<gene>
    <name evidence="2" type="ORF">G5C51_28075</name>
</gene>
<dbReference type="Pfam" id="PF19857">
    <property type="entry name" value="DUF6332"/>
    <property type="match status" value="1"/>
</dbReference>
<dbReference type="RefSeq" id="WP_165241059.1">
    <property type="nucleotide sequence ID" value="NZ_JAAKZV010000160.1"/>
</dbReference>
<feature type="transmembrane region" description="Helical" evidence="1">
    <location>
        <begin position="53"/>
        <end position="71"/>
    </location>
</feature>
<dbReference type="InterPro" id="IPR046295">
    <property type="entry name" value="DUF6332"/>
</dbReference>
<keyword evidence="1" id="KW-1133">Transmembrane helix</keyword>
<sequence length="79" mass="8663">MRGPRTQTERDDTTVEIVYAAVTGVLLAGAAFALVMSPVLFLGDVPITTLANLWRAAKITAVVVFAARICWTLRRFGRR</sequence>
<proteinExistence type="predicted"/>
<dbReference type="Proteomes" id="UP000481583">
    <property type="component" value="Unassembled WGS sequence"/>
</dbReference>
<evidence type="ECO:0000313" key="3">
    <source>
        <dbReference type="Proteomes" id="UP000481583"/>
    </source>
</evidence>
<keyword evidence="3" id="KW-1185">Reference proteome</keyword>
<protein>
    <recommendedName>
        <fullName evidence="4">Integral membrane protein</fullName>
    </recommendedName>
</protein>
<feature type="transmembrane region" description="Helical" evidence="1">
    <location>
        <begin position="20"/>
        <end position="41"/>
    </location>
</feature>
<dbReference type="EMBL" id="JAAKZV010000160">
    <property type="protein sequence ID" value="NGN67745.1"/>
    <property type="molecule type" value="Genomic_DNA"/>
</dbReference>
<dbReference type="AlphaFoldDB" id="A0A6G4U678"/>
<keyword evidence="1" id="KW-0472">Membrane</keyword>
<reference evidence="2 3" key="1">
    <citation type="submission" date="2020-02" db="EMBL/GenBank/DDBJ databases">
        <title>Whole-genome analyses of novel actinobacteria.</title>
        <authorList>
            <person name="Sahin N."/>
        </authorList>
    </citation>
    <scope>NUCLEOTIDE SEQUENCE [LARGE SCALE GENOMIC DNA]</scope>
    <source>
        <strain evidence="2 3">A7024</strain>
    </source>
</reference>
<evidence type="ECO:0008006" key="4">
    <source>
        <dbReference type="Google" id="ProtNLM"/>
    </source>
</evidence>
<comment type="caution">
    <text evidence="2">The sequence shown here is derived from an EMBL/GenBank/DDBJ whole genome shotgun (WGS) entry which is preliminary data.</text>
</comment>
<organism evidence="2 3">
    <name type="scientific">Streptomyces coryli</name>
    <dbReference type="NCBI Taxonomy" id="1128680"/>
    <lineage>
        <taxon>Bacteria</taxon>
        <taxon>Bacillati</taxon>
        <taxon>Actinomycetota</taxon>
        <taxon>Actinomycetes</taxon>
        <taxon>Kitasatosporales</taxon>
        <taxon>Streptomycetaceae</taxon>
        <taxon>Streptomyces</taxon>
    </lineage>
</organism>
<evidence type="ECO:0000256" key="1">
    <source>
        <dbReference type="SAM" id="Phobius"/>
    </source>
</evidence>
<keyword evidence="1" id="KW-0812">Transmembrane</keyword>
<name>A0A6G4U678_9ACTN</name>